<reference evidence="2" key="1">
    <citation type="submission" date="2017-12" db="EMBL/GenBank/DDBJ databases">
        <title>FDA dAtabase for Regulatory Grade micrObial Sequences (FDA-ARGOS): Supporting development and validation of Infectious Disease Dx tests.</title>
        <authorList>
            <person name="Sichtig H."/>
            <person name="Tallon L."/>
            <person name="Sadzewicz L."/>
            <person name="Sengamalay N."/>
            <person name="Nagaraj S."/>
            <person name="Vavikolanu K."/>
            <person name="Aluvathingal J."/>
            <person name="Nadendla S."/>
            <person name="Pirone D.C."/>
            <person name="Hoffman M."/>
            <person name="Muruvanda T."/>
            <person name="Allard M."/>
            <person name="Evans P."/>
        </authorList>
    </citation>
    <scope>NUCLEOTIDE SEQUENCE [LARGE SCALE GENOMIC DNA]</scope>
    <source>
        <strain evidence="2">FDAARGOS_55</strain>
    </source>
</reference>
<comment type="caution">
    <text evidence="1">The sequence shown here is derived from an EMBL/GenBank/DDBJ whole genome shotgun (WGS) entry which is preliminary data.</text>
</comment>
<protein>
    <submittedName>
        <fullName evidence="1">Uncharacterized protein</fullName>
    </submittedName>
</protein>
<proteinExistence type="predicted"/>
<dbReference type="AlphaFoldDB" id="A0A2K0JHU4"/>
<dbReference type="Proteomes" id="UP000236163">
    <property type="component" value="Unassembled WGS sequence"/>
</dbReference>
<dbReference type="EMBL" id="JWSP02000004">
    <property type="protein sequence ID" value="PNO34822.1"/>
    <property type="molecule type" value="Genomic_DNA"/>
</dbReference>
<evidence type="ECO:0000313" key="2">
    <source>
        <dbReference type="Proteomes" id="UP000236163"/>
    </source>
</evidence>
<sequence length="99" mass="11547">MNYDVEISRKLSVHEYENAILLRQYNLIKDLTRAIEFITKDNPANWSCPDGEGLRSLEKRMSNVGMIFEEMVSNQNLIDDARREREMKIQYASNDNCSG</sequence>
<name>A0A2K0JHU4_SALHO</name>
<gene>
    <name evidence="1" type="ORF">RK55_017650</name>
</gene>
<accession>A0A2K0JHU4</accession>
<organism evidence="1 2">
    <name type="scientific">Salmonella enterica subsp. houtenae serovar 50:g,z51:-</name>
    <dbReference type="NCBI Taxonomy" id="1173947"/>
    <lineage>
        <taxon>Bacteria</taxon>
        <taxon>Pseudomonadati</taxon>
        <taxon>Pseudomonadota</taxon>
        <taxon>Gammaproteobacteria</taxon>
        <taxon>Enterobacterales</taxon>
        <taxon>Enterobacteriaceae</taxon>
        <taxon>Salmonella</taxon>
    </lineage>
</organism>
<evidence type="ECO:0000313" key="1">
    <source>
        <dbReference type="EMBL" id="PNO34822.1"/>
    </source>
</evidence>